<reference evidence="3" key="2">
    <citation type="journal article" date="2010" name="Stand. Genomic Sci.">
        <title>Complete genome sequence of Vulcanisaeta distributa type strain (IC-017T).</title>
        <authorList>
            <person name="Mavromatis K."/>
            <person name="Sikorski J."/>
            <person name="Pabst E."/>
            <person name="Teshima H."/>
            <person name="Lapidus A."/>
            <person name="Lucas S."/>
            <person name="Nolan M."/>
            <person name="Glavina Del Rio T."/>
            <person name="Cheng J."/>
            <person name="Bruce D."/>
            <person name="Goodwin L."/>
            <person name="Pitluck S."/>
            <person name="Liolios K."/>
            <person name="Ivanova N."/>
            <person name="Mikhailova N."/>
            <person name="Pati A."/>
            <person name="Chen A."/>
            <person name="Palaniappan K."/>
            <person name="Land M."/>
            <person name="Hauser L."/>
            <person name="Chang Y."/>
            <person name="Jeffries C."/>
            <person name="Rohde M."/>
            <person name="Spring S."/>
            <person name="Goker M."/>
            <person name="Wirth R."/>
            <person name="Woyke T."/>
            <person name="Bristow J."/>
            <person name="Eisen J."/>
            <person name="Markowitz V."/>
            <person name="Hugenholtz P."/>
            <person name="Klenk H."/>
            <person name="Kyrpides N."/>
        </authorList>
    </citation>
    <scope>NUCLEOTIDE SEQUENCE [LARGE SCALE GENOMIC DNA]</scope>
    <source>
        <strain evidence="3">DSM 14429 / JCM 11212 / NBRC 100878 / IC-017</strain>
    </source>
</reference>
<dbReference type="InterPro" id="IPR025877">
    <property type="entry name" value="MobA-like_NTP_Trfase"/>
</dbReference>
<sequence length="192" mass="21065">MRIGAVVLAAGEGRRFGGNKLLVRVGGEPVIVRVLRALSGLDRVVVVGAYASELMPYLTNEVVIYNPYYRDGMSTSIRLGLRFFQDYDAALIVLADMPLITNETVSRIINAYRNGCSAVVPVHNGVRGNPVLIHRTLFPELMRLSGDVGAREILRNRSDVCTVECGPEVLIDIDTVNDLAKVLNIANTNRQQ</sequence>
<proteinExistence type="predicted"/>
<dbReference type="STRING" id="572478.Vdis_1068"/>
<dbReference type="GeneID" id="9751999"/>
<dbReference type="InterPro" id="IPR029044">
    <property type="entry name" value="Nucleotide-diphossugar_trans"/>
</dbReference>
<dbReference type="RefSeq" id="WP_013336181.1">
    <property type="nucleotide sequence ID" value="NC_014537.1"/>
</dbReference>
<evidence type="ECO:0000313" key="3">
    <source>
        <dbReference type="Proteomes" id="UP000006681"/>
    </source>
</evidence>
<dbReference type="PANTHER" id="PTHR43777:SF1">
    <property type="entry name" value="MOLYBDENUM COFACTOR CYTIDYLYLTRANSFERASE"/>
    <property type="match status" value="1"/>
</dbReference>
<dbReference type="GO" id="GO:0016779">
    <property type="term" value="F:nucleotidyltransferase activity"/>
    <property type="evidence" value="ECO:0007669"/>
    <property type="project" value="UniProtKB-KW"/>
</dbReference>
<dbReference type="AlphaFoldDB" id="E1QQG1"/>
<dbReference type="Pfam" id="PF12804">
    <property type="entry name" value="NTP_transf_3"/>
    <property type="match status" value="1"/>
</dbReference>
<dbReference type="EMBL" id="CP002100">
    <property type="protein sequence ID" value="ADN50456.1"/>
    <property type="molecule type" value="Genomic_DNA"/>
</dbReference>
<dbReference type="HOGENOM" id="CLU_061980_1_1_2"/>
<gene>
    <name evidence="2" type="ordered locus">Vdis_1068</name>
</gene>
<reference evidence="2 3" key="1">
    <citation type="journal article" date="2010" name="Stand. Genomic Sci.">
        <title>Complete genome sequence of Vulcanisaeta distributa type strain (IC-017).</title>
        <authorList>
            <person name="Mavromatis K."/>
            <person name="Sikorski J."/>
            <person name="Pabst E."/>
            <person name="Teshima H."/>
            <person name="Lapidus A."/>
            <person name="Lucas S."/>
            <person name="Nolan M."/>
            <person name="Glavina Del Rio T."/>
            <person name="Cheng J.F."/>
            <person name="Bruce D."/>
            <person name="Goodwin L."/>
            <person name="Pitluck S."/>
            <person name="Liolios K."/>
            <person name="Ivanova N."/>
            <person name="Mikhailova N."/>
            <person name="Pati A."/>
            <person name="Chen A."/>
            <person name="Palaniappan K."/>
            <person name="Land M."/>
            <person name="Hauser L."/>
            <person name="Chang Y.J."/>
            <person name="Jeffries C.D."/>
            <person name="Rohde M."/>
            <person name="Spring S."/>
            <person name="Goker M."/>
            <person name="Wirth R."/>
            <person name="Woyke T."/>
            <person name="Bristow J."/>
            <person name="Eisen J.A."/>
            <person name="Markowitz V."/>
            <person name="Hugenholtz P."/>
            <person name="Klenk H.P."/>
            <person name="Kyrpides N.C."/>
        </authorList>
    </citation>
    <scope>NUCLEOTIDE SEQUENCE [LARGE SCALE GENOMIC DNA]</scope>
    <source>
        <strain evidence="3">DSM 14429 / JCM 11212 / NBRC 100878 / IC-017</strain>
    </source>
</reference>
<feature type="domain" description="MobA-like NTP transferase" evidence="1">
    <location>
        <begin position="5"/>
        <end position="158"/>
    </location>
</feature>
<name>E1QQG1_VULDI</name>
<dbReference type="OrthoDB" id="28434at2157"/>
<dbReference type="KEGG" id="vdi:Vdis_1068"/>
<dbReference type="Proteomes" id="UP000006681">
    <property type="component" value="Chromosome"/>
</dbReference>
<dbReference type="PANTHER" id="PTHR43777">
    <property type="entry name" value="MOLYBDENUM COFACTOR CYTIDYLYLTRANSFERASE"/>
    <property type="match status" value="1"/>
</dbReference>
<evidence type="ECO:0000313" key="2">
    <source>
        <dbReference type="EMBL" id="ADN50456.1"/>
    </source>
</evidence>
<dbReference type="SUPFAM" id="SSF53448">
    <property type="entry name" value="Nucleotide-diphospho-sugar transferases"/>
    <property type="match status" value="1"/>
</dbReference>
<keyword evidence="3" id="KW-1185">Reference proteome</keyword>
<organism evidence="2 3">
    <name type="scientific">Vulcanisaeta distributa (strain DSM 14429 / JCM 11212 / NBRC 100878 / IC-017)</name>
    <dbReference type="NCBI Taxonomy" id="572478"/>
    <lineage>
        <taxon>Archaea</taxon>
        <taxon>Thermoproteota</taxon>
        <taxon>Thermoprotei</taxon>
        <taxon>Thermoproteales</taxon>
        <taxon>Thermoproteaceae</taxon>
        <taxon>Vulcanisaeta</taxon>
    </lineage>
</organism>
<dbReference type="CDD" id="cd04182">
    <property type="entry name" value="GT_2_like_f"/>
    <property type="match status" value="1"/>
</dbReference>
<dbReference type="Gene3D" id="3.90.550.10">
    <property type="entry name" value="Spore Coat Polysaccharide Biosynthesis Protein SpsA, Chain A"/>
    <property type="match status" value="1"/>
</dbReference>
<keyword evidence="2" id="KW-0548">Nucleotidyltransferase</keyword>
<dbReference type="eggNOG" id="arCOG01873">
    <property type="taxonomic scope" value="Archaea"/>
</dbReference>
<keyword evidence="2" id="KW-0808">Transferase</keyword>
<protein>
    <submittedName>
        <fullName evidence="2">Molybdenum cofactor cytidylyltransferase</fullName>
    </submittedName>
</protein>
<accession>E1QQG1</accession>
<evidence type="ECO:0000259" key="1">
    <source>
        <dbReference type="Pfam" id="PF12804"/>
    </source>
</evidence>